<dbReference type="SUPFAM" id="SSF48350">
    <property type="entry name" value="GTPase activation domain, GAP"/>
    <property type="match status" value="1"/>
</dbReference>
<feature type="region of interest" description="Disordered" evidence="3">
    <location>
        <begin position="700"/>
        <end position="736"/>
    </location>
</feature>
<dbReference type="GO" id="GO:0007165">
    <property type="term" value="P:signal transduction"/>
    <property type="evidence" value="ECO:0007669"/>
    <property type="project" value="InterPro"/>
</dbReference>
<feature type="compositionally biased region" description="Polar residues" evidence="3">
    <location>
        <begin position="466"/>
        <end position="478"/>
    </location>
</feature>
<feature type="region of interest" description="Disordered" evidence="3">
    <location>
        <begin position="233"/>
        <end position="494"/>
    </location>
</feature>
<dbReference type="EMBL" id="GECZ01010420">
    <property type="protein sequence ID" value="JAS59349.1"/>
    <property type="molecule type" value="Transcribed_RNA"/>
</dbReference>
<dbReference type="InterPro" id="IPR059029">
    <property type="entry name" value="FAM13A_dom"/>
</dbReference>
<dbReference type="EMBL" id="GECZ01022426">
    <property type="protein sequence ID" value="JAS47343.1"/>
    <property type="molecule type" value="Transcribed_RNA"/>
</dbReference>
<dbReference type="PANTHER" id="PTHR15904">
    <property type="entry name" value="FAM13"/>
    <property type="match status" value="1"/>
</dbReference>
<dbReference type="PROSITE" id="PS50238">
    <property type="entry name" value="RHOGAP"/>
    <property type="match status" value="1"/>
</dbReference>
<accession>A0A1B6GA91</accession>
<evidence type="ECO:0000259" key="4">
    <source>
        <dbReference type="PROSITE" id="PS50238"/>
    </source>
</evidence>
<dbReference type="AlphaFoldDB" id="A0A1B6GA91"/>
<evidence type="ECO:0000313" key="5">
    <source>
        <dbReference type="EMBL" id="JAS47343.1"/>
    </source>
</evidence>
<feature type="compositionally biased region" description="Polar residues" evidence="3">
    <location>
        <begin position="1"/>
        <end position="11"/>
    </location>
</feature>
<evidence type="ECO:0000256" key="2">
    <source>
        <dbReference type="SAM" id="Coils"/>
    </source>
</evidence>
<feature type="compositionally biased region" description="Basic residues" evidence="3">
    <location>
        <begin position="322"/>
        <end position="331"/>
    </location>
</feature>
<feature type="compositionally biased region" description="Basic and acidic residues" evidence="3">
    <location>
        <begin position="233"/>
        <end position="242"/>
    </location>
</feature>
<sequence>MRRPTFCNNSVAVEPPRPSDKEEGRLTKVKRMFTNSLRKPAVNKTFAIHIDELPVNKDHVPKVLNKMATYIETYGMQTEGLFRLSGGNPALVEQLKASFNRTGDADLEACSDVASVASLLKLWLRDLPEPLITPAVTAELVTLLHKYGGEAEWCGQARMTLIEVPARNAATLQRILALLHAYSVRQPASAGALPAAFSPLLLCAEFHGISTPETTHVVARLIHDYPSIYCDKVVEGKPTDPKQRKRKERHNSDAASLDRKFVRSNSEERPSVEEKKNSQSESIRRVSSHEDFSRTHSQAEQHQNNGNYQPLHERNNWPTAAHSRHSHRHRPTNTNGLCELVESSPSPGYASDLFDENEHERRRHSERHAPRMPVPRTRRRKSASKLQPQWSSSDDADGSSSKENEEDQPLPIHQASLSGEDESPVSHSTSSSSSHSFLQLHPQEKERSPSPVQPPTTPPLDLSTLHQQVDSAEPLTSRSFRHPQGDDRMVSPRNSIVMTRRVFAPDDSPQPDGPVSQMSKQIHSLKRKLRRYEEGFEKEFGYRPSHADKMSNPDTKKLCSLLTKLRREVKSLKEEGSSALGKVLHSGDNSDIQQVPQSIKEEAIHDIEKKLSEKRVSSGRPEQVEEMTREQLVEEKLSVQKGLLYLENTFGRPTTKDDRNVVRPLYDRYRSLKRLLARNAASKLKDNVTELGTILEHETMDFTSSSPPPPTASPSPPCHSSSSPPSSPPRSVTPDLENLHAMPLSELLKQQQITREEKKRLRRSLREFEEECQKTMGRKLLKEDRIPMEQTYSEYKHAKAKLRLLEALLMKKK</sequence>
<comment type="similarity">
    <text evidence="1">Belongs to the FAM13 family.</text>
</comment>
<gene>
    <name evidence="5" type="ORF">g.41156</name>
    <name evidence="6" type="ORF">g.41159</name>
</gene>
<feature type="compositionally biased region" description="Basic and acidic residues" evidence="3">
    <location>
        <begin position="250"/>
        <end position="299"/>
    </location>
</feature>
<dbReference type="SMART" id="SM00324">
    <property type="entry name" value="RhoGAP"/>
    <property type="match status" value="1"/>
</dbReference>
<dbReference type="InterPro" id="IPR008936">
    <property type="entry name" value="Rho_GTPase_activation_prot"/>
</dbReference>
<keyword evidence="2" id="KW-0175">Coiled coil</keyword>
<organism evidence="6">
    <name type="scientific">Cuerna arida</name>
    <dbReference type="NCBI Taxonomy" id="1464854"/>
    <lineage>
        <taxon>Eukaryota</taxon>
        <taxon>Metazoa</taxon>
        <taxon>Ecdysozoa</taxon>
        <taxon>Arthropoda</taxon>
        <taxon>Hexapoda</taxon>
        <taxon>Insecta</taxon>
        <taxon>Pterygota</taxon>
        <taxon>Neoptera</taxon>
        <taxon>Paraneoptera</taxon>
        <taxon>Hemiptera</taxon>
        <taxon>Auchenorrhyncha</taxon>
        <taxon>Membracoidea</taxon>
        <taxon>Cicadellidae</taxon>
        <taxon>Cicadellinae</taxon>
        <taxon>Proconiini</taxon>
        <taxon>Cuerna</taxon>
    </lineage>
</organism>
<feature type="domain" description="Rho-GAP" evidence="4">
    <location>
        <begin position="48"/>
        <end position="229"/>
    </location>
</feature>
<feature type="compositionally biased region" description="Low complexity" evidence="3">
    <location>
        <begin position="426"/>
        <end position="436"/>
    </location>
</feature>
<evidence type="ECO:0000256" key="3">
    <source>
        <dbReference type="SAM" id="MobiDB-lite"/>
    </source>
</evidence>
<evidence type="ECO:0000313" key="6">
    <source>
        <dbReference type="EMBL" id="JAS59349.1"/>
    </source>
</evidence>
<feature type="region of interest" description="Disordered" evidence="3">
    <location>
        <begin position="503"/>
        <end position="522"/>
    </location>
</feature>
<dbReference type="Gene3D" id="1.10.555.10">
    <property type="entry name" value="Rho GTPase activation protein"/>
    <property type="match status" value="1"/>
</dbReference>
<feature type="region of interest" description="Disordered" evidence="3">
    <location>
        <begin position="1"/>
        <end position="22"/>
    </location>
</feature>
<feature type="compositionally biased region" description="Pro residues" evidence="3">
    <location>
        <begin position="706"/>
        <end position="717"/>
    </location>
</feature>
<name>A0A1B6GA91_9HEMI</name>
<feature type="coiled-coil region" evidence="2">
    <location>
        <begin position="744"/>
        <end position="808"/>
    </location>
</feature>
<dbReference type="PANTHER" id="PTHR15904:SF17">
    <property type="entry name" value="RHO-GAP DOMAIN-CONTAINING PROTEIN"/>
    <property type="match status" value="1"/>
</dbReference>
<dbReference type="InterPro" id="IPR000198">
    <property type="entry name" value="RhoGAP_dom"/>
</dbReference>
<dbReference type="Pfam" id="PF26116">
    <property type="entry name" value="FAM13A"/>
    <property type="match status" value="1"/>
</dbReference>
<feature type="compositionally biased region" description="Low complexity" evidence="3">
    <location>
        <begin position="718"/>
        <end position="734"/>
    </location>
</feature>
<protein>
    <recommendedName>
        <fullName evidence="4">Rho-GAP domain-containing protein</fullName>
    </recommendedName>
</protein>
<reference evidence="6" key="1">
    <citation type="submission" date="2015-11" db="EMBL/GenBank/DDBJ databases">
        <title>De novo transcriptome assembly of four potential Pierce s Disease insect vectors from Arizona vineyards.</title>
        <authorList>
            <person name="Tassone E.E."/>
        </authorList>
    </citation>
    <scope>NUCLEOTIDE SEQUENCE</scope>
</reference>
<dbReference type="InterPro" id="IPR039102">
    <property type="entry name" value="FAM13"/>
</dbReference>
<dbReference type="Pfam" id="PF00620">
    <property type="entry name" value="RhoGAP"/>
    <property type="match status" value="1"/>
</dbReference>
<proteinExistence type="inferred from homology"/>
<dbReference type="Gene3D" id="1.10.10.1460">
    <property type="match status" value="1"/>
</dbReference>
<evidence type="ECO:0000256" key="1">
    <source>
        <dbReference type="ARBA" id="ARBA00007549"/>
    </source>
</evidence>